<feature type="domain" description="DNA methylase N-4/N-6" evidence="6">
    <location>
        <begin position="143"/>
        <end position="204"/>
    </location>
</feature>
<evidence type="ECO:0000313" key="7">
    <source>
        <dbReference type="EMBL" id="SLK03930.1"/>
    </source>
</evidence>
<evidence type="ECO:0000313" key="8">
    <source>
        <dbReference type="Proteomes" id="UP000190989"/>
    </source>
</evidence>
<dbReference type="STRING" id="428990.SAMN06295987_104309"/>
<proteinExistence type="inferred from homology"/>
<dbReference type="PANTHER" id="PTHR13370:SF3">
    <property type="entry name" value="TRNA (GUANINE(10)-N2)-METHYLTRANSFERASE HOMOLOG"/>
    <property type="match status" value="1"/>
</dbReference>
<dbReference type="EMBL" id="FVZE01000004">
    <property type="protein sequence ID" value="SLK03930.1"/>
    <property type="molecule type" value="Genomic_DNA"/>
</dbReference>
<evidence type="ECO:0000256" key="4">
    <source>
        <dbReference type="ARBA" id="ARBA00047942"/>
    </source>
</evidence>
<dbReference type="AlphaFoldDB" id="A0A1U6I7D3"/>
<protein>
    <recommendedName>
        <fullName evidence="5">Methyltransferase</fullName>
        <ecNumber evidence="5">2.1.1.-</ecNumber>
    </recommendedName>
</protein>
<evidence type="ECO:0000256" key="5">
    <source>
        <dbReference type="RuleBase" id="RU362026"/>
    </source>
</evidence>
<dbReference type="PANTHER" id="PTHR13370">
    <property type="entry name" value="RNA METHYLASE-RELATED"/>
    <property type="match status" value="1"/>
</dbReference>
<evidence type="ECO:0000256" key="1">
    <source>
        <dbReference type="ARBA" id="ARBA00006594"/>
    </source>
</evidence>
<dbReference type="SUPFAM" id="SSF53335">
    <property type="entry name" value="S-adenosyl-L-methionine-dependent methyltransferases"/>
    <property type="match status" value="1"/>
</dbReference>
<organism evidence="7 8">
    <name type="scientific">Novosphingobium mathurense</name>
    <dbReference type="NCBI Taxonomy" id="428990"/>
    <lineage>
        <taxon>Bacteria</taxon>
        <taxon>Pseudomonadati</taxon>
        <taxon>Pseudomonadota</taxon>
        <taxon>Alphaproteobacteria</taxon>
        <taxon>Sphingomonadales</taxon>
        <taxon>Sphingomonadaceae</taxon>
        <taxon>Novosphingobium</taxon>
    </lineage>
</organism>
<evidence type="ECO:0000256" key="2">
    <source>
        <dbReference type="ARBA" id="ARBA00022603"/>
    </source>
</evidence>
<dbReference type="GO" id="GO:0008170">
    <property type="term" value="F:N-methyltransferase activity"/>
    <property type="evidence" value="ECO:0007669"/>
    <property type="project" value="InterPro"/>
</dbReference>
<evidence type="ECO:0000256" key="3">
    <source>
        <dbReference type="ARBA" id="ARBA00022679"/>
    </source>
</evidence>
<keyword evidence="2 7" id="KW-0489">Methyltransferase</keyword>
<comment type="similarity">
    <text evidence="1 5">Belongs to the N(4)/N(6)-methyltransferase family.</text>
</comment>
<keyword evidence="3 7" id="KW-0808">Transferase</keyword>
<dbReference type="InterPro" id="IPR002941">
    <property type="entry name" value="DNA_methylase_N4/N6"/>
</dbReference>
<dbReference type="Gene3D" id="3.40.50.150">
    <property type="entry name" value="Vaccinia Virus protein VP39"/>
    <property type="match status" value="1"/>
</dbReference>
<dbReference type="InterPro" id="IPR001091">
    <property type="entry name" value="RM_Methyltransferase"/>
</dbReference>
<keyword evidence="8" id="KW-1185">Reference proteome</keyword>
<evidence type="ECO:0000259" key="6">
    <source>
        <dbReference type="Pfam" id="PF01555"/>
    </source>
</evidence>
<accession>A0A1U6I7D3</accession>
<gene>
    <name evidence="7" type="ORF">SAMN06295987_104309</name>
</gene>
<dbReference type="Proteomes" id="UP000190989">
    <property type="component" value="Unassembled WGS sequence"/>
</dbReference>
<dbReference type="GO" id="GO:0005737">
    <property type="term" value="C:cytoplasm"/>
    <property type="evidence" value="ECO:0007669"/>
    <property type="project" value="TreeGrafter"/>
</dbReference>
<dbReference type="RefSeq" id="WP_079730951.1">
    <property type="nucleotide sequence ID" value="NZ_FVZE01000004.1"/>
</dbReference>
<dbReference type="GO" id="GO:0003677">
    <property type="term" value="F:DNA binding"/>
    <property type="evidence" value="ECO:0007669"/>
    <property type="project" value="InterPro"/>
</dbReference>
<dbReference type="Pfam" id="PF01555">
    <property type="entry name" value="N6_N4_Mtase"/>
    <property type="match status" value="1"/>
</dbReference>
<dbReference type="InterPro" id="IPR029063">
    <property type="entry name" value="SAM-dependent_MTases_sf"/>
</dbReference>
<dbReference type="GO" id="GO:0009007">
    <property type="term" value="F:site-specific DNA-methyltransferase (adenine-specific) activity"/>
    <property type="evidence" value="ECO:0007669"/>
    <property type="project" value="UniProtKB-EC"/>
</dbReference>
<comment type="catalytic activity">
    <reaction evidence="4">
        <text>a 2'-deoxyadenosine in DNA + S-adenosyl-L-methionine = an N(6)-methyl-2'-deoxyadenosine in DNA + S-adenosyl-L-homocysteine + H(+)</text>
        <dbReference type="Rhea" id="RHEA:15197"/>
        <dbReference type="Rhea" id="RHEA-COMP:12418"/>
        <dbReference type="Rhea" id="RHEA-COMP:12419"/>
        <dbReference type="ChEBI" id="CHEBI:15378"/>
        <dbReference type="ChEBI" id="CHEBI:57856"/>
        <dbReference type="ChEBI" id="CHEBI:59789"/>
        <dbReference type="ChEBI" id="CHEBI:90615"/>
        <dbReference type="ChEBI" id="CHEBI:90616"/>
        <dbReference type="EC" id="2.1.1.72"/>
    </reaction>
</comment>
<reference evidence="8" key="1">
    <citation type="submission" date="2017-02" db="EMBL/GenBank/DDBJ databases">
        <authorList>
            <person name="Varghese N."/>
            <person name="Submissions S."/>
        </authorList>
    </citation>
    <scope>NUCLEOTIDE SEQUENCE [LARGE SCALE GENOMIC DNA]</scope>
    <source>
        <strain evidence="8">SM117</strain>
    </source>
</reference>
<dbReference type="PROSITE" id="PS00092">
    <property type="entry name" value="N6_MTASE"/>
    <property type="match status" value="1"/>
</dbReference>
<dbReference type="GO" id="GO:0032259">
    <property type="term" value="P:methylation"/>
    <property type="evidence" value="ECO:0007669"/>
    <property type="project" value="UniProtKB-KW"/>
</dbReference>
<name>A0A1U6I7D3_9SPHN</name>
<dbReference type="EC" id="2.1.1.-" evidence="5"/>
<dbReference type="PRINTS" id="PR00508">
    <property type="entry name" value="S21N4MTFRASE"/>
</dbReference>
<sequence>MRIETIGRATLYLGDCRDVLPTLPKVDAVVTDPPYGMAYASGYATDALWSAGRTIAGDESSEVRDEVLAWAAGRPTLCFGTWRVARPTSTKMVLIWDKGGALGMGDLSIPWKPDHEEIYVLGKGFCGNRDSGSVIRHPPVQSMAKNGRLHPTEKPVGLIKILLRKVPGTILDPFMGSGTTGVAAVQMGRDFIGIEREEKYFNIACKRIEDAQRQGDLFIAGAA</sequence>
<dbReference type="InterPro" id="IPR002052">
    <property type="entry name" value="DNA_methylase_N6_adenine_CS"/>
</dbReference>